<feature type="domain" description="Cyclin-like" evidence="11">
    <location>
        <begin position="194"/>
        <end position="295"/>
    </location>
</feature>
<dbReference type="Gene3D" id="1.10.472.10">
    <property type="entry name" value="Cyclin-like"/>
    <property type="match status" value="2"/>
</dbReference>
<gene>
    <name evidence="12" type="ORF">PILCRDRAFT_823451</name>
</gene>
<keyword evidence="6" id="KW-0010">Activator</keyword>
<evidence type="ECO:0000256" key="3">
    <source>
        <dbReference type="ARBA" id="ARBA00022491"/>
    </source>
</evidence>
<dbReference type="HOGENOM" id="CLU_034754_5_0_1"/>
<keyword evidence="7" id="KW-0804">Transcription</keyword>
<dbReference type="InterPro" id="IPR043198">
    <property type="entry name" value="Cyclin/Ssn8"/>
</dbReference>
<evidence type="ECO:0000256" key="10">
    <source>
        <dbReference type="SAM" id="MobiDB-lite"/>
    </source>
</evidence>
<dbReference type="PANTHER" id="PTHR10026">
    <property type="entry name" value="CYCLIN"/>
    <property type="match status" value="1"/>
</dbReference>
<name>A0A0C3AZW8_PILCF</name>
<dbReference type="InterPro" id="IPR013763">
    <property type="entry name" value="Cyclin-like_dom"/>
</dbReference>
<dbReference type="EMBL" id="KN833009">
    <property type="protein sequence ID" value="KIM79528.1"/>
    <property type="molecule type" value="Genomic_DNA"/>
</dbReference>
<dbReference type="OrthoDB" id="10266018at2759"/>
<reference evidence="12 13" key="1">
    <citation type="submission" date="2014-04" db="EMBL/GenBank/DDBJ databases">
        <authorList>
            <consortium name="DOE Joint Genome Institute"/>
            <person name="Kuo A."/>
            <person name="Tarkka M."/>
            <person name="Buscot F."/>
            <person name="Kohler A."/>
            <person name="Nagy L.G."/>
            <person name="Floudas D."/>
            <person name="Copeland A."/>
            <person name="Barry K.W."/>
            <person name="Cichocki N."/>
            <person name="Veneault-Fourrey C."/>
            <person name="LaButti K."/>
            <person name="Lindquist E.A."/>
            <person name="Lipzen A."/>
            <person name="Lundell T."/>
            <person name="Morin E."/>
            <person name="Murat C."/>
            <person name="Sun H."/>
            <person name="Tunlid A."/>
            <person name="Henrissat B."/>
            <person name="Grigoriev I.V."/>
            <person name="Hibbett D.S."/>
            <person name="Martin F."/>
            <person name="Nordberg H.P."/>
            <person name="Cantor M.N."/>
            <person name="Hua S.X."/>
        </authorList>
    </citation>
    <scope>NUCLEOTIDE SEQUENCE [LARGE SCALE GENOMIC DNA]</scope>
    <source>
        <strain evidence="12 13">F 1598</strain>
    </source>
</reference>
<dbReference type="GO" id="GO:0005634">
    <property type="term" value="C:nucleus"/>
    <property type="evidence" value="ECO:0007669"/>
    <property type="project" value="UniProtKB-SubCell"/>
</dbReference>
<comment type="similarity">
    <text evidence="2">Belongs to the cyclin family. Cyclin C subfamily.</text>
</comment>
<dbReference type="InterPro" id="IPR006671">
    <property type="entry name" value="Cyclin_N"/>
</dbReference>
<evidence type="ECO:0000256" key="1">
    <source>
        <dbReference type="ARBA" id="ARBA00004123"/>
    </source>
</evidence>
<feature type="compositionally biased region" description="Low complexity" evidence="10">
    <location>
        <begin position="341"/>
        <end position="359"/>
    </location>
</feature>
<evidence type="ECO:0000259" key="11">
    <source>
        <dbReference type="SMART" id="SM00385"/>
    </source>
</evidence>
<dbReference type="GO" id="GO:0006357">
    <property type="term" value="P:regulation of transcription by RNA polymerase II"/>
    <property type="evidence" value="ECO:0007669"/>
    <property type="project" value="InterPro"/>
</dbReference>
<proteinExistence type="inferred from homology"/>
<dbReference type="FunCoup" id="A0A0C3AZW8">
    <property type="interactions" value="603"/>
</dbReference>
<dbReference type="Proteomes" id="UP000054166">
    <property type="component" value="Unassembled WGS sequence"/>
</dbReference>
<evidence type="ECO:0000256" key="2">
    <source>
        <dbReference type="ARBA" id="ARBA00008638"/>
    </source>
</evidence>
<keyword evidence="5 9" id="KW-0195">Cyclin</keyword>
<comment type="subcellular location">
    <subcellularLocation>
        <location evidence="1">Nucleus</location>
    </subcellularLocation>
</comment>
<keyword evidence="13" id="KW-1185">Reference proteome</keyword>
<feature type="region of interest" description="Disordered" evidence="10">
    <location>
        <begin position="328"/>
        <end position="375"/>
    </location>
</feature>
<feature type="region of interest" description="Disordered" evidence="10">
    <location>
        <begin position="246"/>
        <end position="279"/>
    </location>
</feature>
<sequence length="420" mass="46574">MATDFWASSHYKRWIVDRATLRQARADDLLYVDDPEYLDFLAIFFANVISKLGKKLLLRQRVIATATVFFRRFYLKNSYCETDPFIVIAACCYVAAKAEESPAHIKNVVTEARSLFSSENYGIKHFPSDNSKLAEMEFYLVDDLECDLTIFHPYRTLMTLCRKEGTSDDDDAEAGELGVGIESGPRYWGNGDGQLELQEGALQMAWFIINDTYRSELCLLYPPHLIAIAAIYLTLVLHVPTRATIQAQSQAEPETPTLQPRRRSSRQASNASAPSNINQKKSNQDIIGFFAELNVSMPLIATIAQEIISLYALWDRYKEDGNVETAKNSFPAQTASPYTPGTGSKRTLSGTSRSGSLNSGSGGETPIEGGEDNEDNVVTPAILMALLMKMKENRAADVAHPASGRPVAVNKMLERTQLSG</sequence>
<dbReference type="SMART" id="SM00385">
    <property type="entry name" value="CYCLIN"/>
    <property type="match status" value="2"/>
</dbReference>
<evidence type="ECO:0000313" key="13">
    <source>
        <dbReference type="Proteomes" id="UP000054166"/>
    </source>
</evidence>
<dbReference type="CDD" id="cd20513">
    <property type="entry name" value="CYCLIN_CCNC_rpt1"/>
    <property type="match status" value="1"/>
</dbReference>
<protein>
    <recommendedName>
        <fullName evidence="11">Cyclin-like domain-containing protein</fullName>
    </recommendedName>
</protein>
<feature type="compositionally biased region" description="Polar residues" evidence="10">
    <location>
        <begin position="246"/>
        <end position="258"/>
    </location>
</feature>
<dbReference type="SUPFAM" id="SSF47954">
    <property type="entry name" value="Cyclin-like"/>
    <property type="match status" value="2"/>
</dbReference>
<dbReference type="FunFam" id="1.10.472.10:FF:000076">
    <property type="entry name" value="RNA polymerase II holoenzyme cyclin-like subunit"/>
    <property type="match status" value="1"/>
</dbReference>
<feature type="domain" description="Cyclin-like" evidence="11">
    <location>
        <begin position="47"/>
        <end position="142"/>
    </location>
</feature>
<keyword evidence="4" id="KW-0805">Transcription regulation</keyword>
<keyword evidence="3" id="KW-0678">Repressor</keyword>
<evidence type="ECO:0000313" key="12">
    <source>
        <dbReference type="EMBL" id="KIM79528.1"/>
    </source>
</evidence>
<dbReference type="InParanoid" id="A0A0C3AZW8"/>
<dbReference type="Pfam" id="PF00134">
    <property type="entry name" value="Cyclin_N"/>
    <property type="match status" value="1"/>
</dbReference>
<evidence type="ECO:0000256" key="4">
    <source>
        <dbReference type="ARBA" id="ARBA00023015"/>
    </source>
</evidence>
<dbReference type="GO" id="GO:0016538">
    <property type="term" value="F:cyclin-dependent protein serine/threonine kinase regulator activity"/>
    <property type="evidence" value="ECO:0007669"/>
    <property type="project" value="InterPro"/>
</dbReference>
<organism evidence="12 13">
    <name type="scientific">Piloderma croceum (strain F 1598)</name>
    <dbReference type="NCBI Taxonomy" id="765440"/>
    <lineage>
        <taxon>Eukaryota</taxon>
        <taxon>Fungi</taxon>
        <taxon>Dikarya</taxon>
        <taxon>Basidiomycota</taxon>
        <taxon>Agaricomycotina</taxon>
        <taxon>Agaricomycetes</taxon>
        <taxon>Agaricomycetidae</taxon>
        <taxon>Atheliales</taxon>
        <taxon>Atheliaceae</taxon>
        <taxon>Piloderma</taxon>
    </lineage>
</organism>
<dbReference type="AlphaFoldDB" id="A0A0C3AZW8"/>
<reference evidence="13" key="2">
    <citation type="submission" date="2015-01" db="EMBL/GenBank/DDBJ databases">
        <title>Evolutionary Origins and Diversification of the Mycorrhizal Mutualists.</title>
        <authorList>
            <consortium name="DOE Joint Genome Institute"/>
            <consortium name="Mycorrhizal Genomics Consortium"/>
            <person name="Kohler A."/>
            <person name="Kuo A."/>
            <person name="Nagy L.G."/>
            <person name="Floudas D."/>
            <person name="Copeland A."/>
            <person name="Barry K.W."/>
            <person name="Cichocki N."/>
            <person name="Veneault-Fourrey C."/>
            <person name="LaButti K."/>
            <person name="Lindquist E.A."/>
            <person name="Lipzen A."/>
            <person name="Lundell T."/>
            <person name="Morin E."/>
            <person name="Murat C."/>
            <person name="Riley R."/>
            <person name="Ohm R."/>
            <person name="Sun H."/>
            <person name="Tunlid A."/>
            <person name="Henrissat B."/>
            <person name="Grigoriev I.V."/>
            <person name="Hibbett D.S."/>
            <person name="Martin F."/>
        </authorList>
    </citation>
    <scope>NUCLEOTIDE SEQUENCE [LARGE SCALE GENOMIC DNA]</scope>
    <source>
        <strain evidence="13">F 1598</strain>
    </source>
</reference>
<dbReference type="InterPro" id="IPR036915">
    <property type="entry name" value="Cyclin-like_sf"/>
</dbReference>
<evidence type="ECO:0000256" key="6">
    <source>
        <dbReference type="ARBA" id="ARBA00023159"/>
    </source>
</evidence>
<evidence type="ECO:0000256" key="7">
    <source>
        <dbReference type="ARBA" id="ARBA00023163"/>
    </source>
</evidence>
<accession>A0A0C3AZW8</accession>
<feature type="compositionally biased region" description="Polar residues" evidence="10">
    <location>
        <begin position="328"/>
        <end position="339"/>
    </location>
</feature>
<evidence type="ECO:0000256" key="8">
    <source>
        <dbReference type="ARBA" id="ARBA00023242"/>
    </source>
</evidence>
<keyword evidence="8" id="KW-0539">Nucleus</keyword>
<dbReference type="STRING" id="765440.A0A0C3AZW8"/>
<evidence type="ECO:0000256" key="5">
    <source>
        <dbReference type="ARBA" id="ARBA00023127"/>
    </source>
</evidence>
<evidence type="ECO:0000256" key="9">
    <source>
        <dbReference type="RuleBase" id="RU000383"/>
    </source>
</evidence>
<dbReference type="CDD" id="cd20514">
    <property type="entry name" value="CYCLIN_CCNC_rpt2"/>
    <property type="match status" value="1"/>
</dbReference>
<feature type="compositionally biased region" description="Low complexity" evidence="10">
    <location>
        <begin position="266"/>
        <end position="276"/>
    </location>
</feature>